<reference evidence="1 2" key="1">
    <citation type="submission" date="2019-01" db="EMBL/GenBank/DDBJ databases">
        <title>Weissella sp. nov., a novel lactic acid bacterium isolated from animal feces.</title>
        <authorList>
            <person name="Wang L.-T."/>
        </authorList>
    </citation>
    <scope>NUCLEOTIDE SEQUENCE [LARGE SCALE GENOMIC DNA]</scope>
    <source>
        <strain evidence="1 2">8H-2</strain>
    </source>
</reference>
<dbReference type="Proteomes" id="UP000371977">
    <property type="component" value="Unassembled WGS sequence"/>
</dbReference>
<sequence length="149" mass="16786">MAMYKRPTERKPETVQFPAGLNQAKIEGAKLSISKNGDTNMIVLKLVGSLNEVGYYNLTFGNSMTDTNLMYILASIEDHGVVIPEIDFGYNQLTVNFLKGKSVFINVVKKKYQGKARSEVEKFLNANEFGIEQHGREDLPEEMDEELGF</sequence>
<dbReference type="EMBL" id="SDGZ01000025">
    <property type="protein sequence ID" value="TYC47998.1"/>
    <property type="molecule type" value="Genomic_DNA"/>
</dbReference>
<evidence type="ECO:0000313" key="1">
    <source>
        <dbReference type="EMBL" id="TYC47998.1"/>
    </source>
</evidence>
<comment type="caution">
    <text evidence="1">The sequence shown here is derived from an EMBL/GenBank/DDBJ whole genome shotgun (WGS) entry which is preliminary data.</text>
</comment>
<evidence type="ECO:0000313" key="2">
    <source>
        <dbReference type="Proteomes" id="UP000371977"/>
    </source>
</evidence>
<dbReference type="AlphaFoldDB" id="A0A6C2C1X6"/>
<organism evidence="1 2">
    <name type="scientific">Weissella muntiaci</name>
    <dbReference type="NCBI Taxonomy" id="2508881"/>
    <lineage>
        <taxon>Bacteria</taxon>
        <taxon>Bacillati</taxon>
        <taxon>Bacillota</taxon>
        <taxon>Bacilli</taxon>
        <taxon>Lactobacillales</taxon>
        <taxon>Lactobacillaceae</taxon>
        <taxon>Weissella</taxon>
    </lineage>
</organism>
<dbReference type="OrthoDB" id="2194736at2"/>
<gene>
    <name evidence="1" type="ORF">ESZ50_10230</name>
</gene>
<dbReference type="RefSeq" id="WP_148623668.1">
    <property type="nucleotide sequence ID" value="NZ_SDGZ01000025.1"/>
</dbReference>
<protein>
    <submittedName>
        <fullName evidence="1">Type III secretion system protein PrgE</fullName>
    </submittedName>
</protein>
<name>A0A6C2C1X6_9LACO</name>
<keyword evidence="2" id="KW-1185">Reference proteome</keyword>
<accession>A0A6C2C1X6</accession>
<proteinExistence type="predicted"/>